<dbReference type="Pfam" id="PF02362">
    <property type="entry name" value="B3"/>
    <property type="match status" value="1"/>
</dbReference>
<protein>
    <recommendedName>
        <fullName evidence="15">Protein kinase domain-containing protein</fullName>
    </recommendedName>
</protein>
<comment type="subcellular location">
    <subcellularLocation>
        <location evidence="1">Nucleus</location>
    </subcellularLocation>
</comment>
<evidence type="ECO:0000313" key="13">
    <source>
        <dbReference type="EMBL" id="RRT48995.1"/>
    </source>
</evidence>
<dbReference type="InterPro" id="IPR003340">
    <property type="entry name" value="B3_DNA-bd"/>
</dbReference>
<keyword evidence="9" id="KW-0539">Nucleus</keyword>
<dbReference type="SMART" id="SM01019">
    <property type="entry name" value="B3"/>
    <property type="match status" value="1"/>
</dbReference>
<evidence type="ECO:0000256" key="3">
    <source>
        <dbReference type="ARBA" id="ARBA00022741"/>
    </source>
</evidence>
<dbReference type="Gene3D" id="1.10.510.10">
    <property type="entry name" value="Transferase(Phosphotransferase) domain 1"/>
    <property type="match status" value="1"/>
</dbReference>
<dbReference type="PROSITE" id="PS50011">
    <property type="entry name" value="PROTEIN_KINASE_DOM"/>
    <property type="match status" value="1"/>
</dbReference>
<dbReference type="GO" id="GO:0003677">
    <property type="term" value="F:DNA binding"/>
    <property type="evidence" value="ECO:0007669"/>
    <property type="project" value="UniProtKB-KW"/>
</dbReference>
<evidence type="ECO:0008006" key="15">
    <source>
        <dbReference type="Google" id="ProtNLM"/>
    </source>
</evidence>
<dbReference type="SUPFAM" id="SSF56112">
    <property type="entry name" value="Protein kinase-like (PK-like)"/>
    <property type="match status" value="1"/>
</dbReference>
<keyword evidence="5 10" id="KW-0067">ATP-binding</keyword>
<keyword evidence="6" id="KW-0805">Transcription regulation</keyword>
<dbReference type="GO" id="GO:0005524">
    <property type="term" value="F:ATP binding"/>
    <property type="evidence" value="ECO:0007669"/>
    <property type="project" value="UniProtKB-UniRule"/>
</dbReference>
<dbReference type="Proteomes" id="UP000287651">
    <property type="component" value="Unassembled WGS sequence"/>
</dbReference>
<dbReference type="AlphaFoldDB" id="A0A426YB87"/>
<dbReference type="Pfam" id="PF00069">
    <property type="entry name" value="Pkinase"/>
    <property type="match status" value="1"/>
</dbReference>
<gene>
    <name evidence="13" type="ORF">B296_00040960</name>
</gene>
<evidence type="ECO:0000256" key="6">
    <source>
        <dbReference type="ARBA" id="ARBA00023015"/>
    </source>
</evidence>
<organism evidence="13 14">
    <name type="scientific">Ensete ventricosum</name>
    <name type="common">Abyssinian banana</name>
    <name type="synonym">Musa ensete</name>
    <dbReference type="NCBI Taxonomy" id="4639"/>
    <lineage>
        <taxon>Eukaryota</taxon>
        <taxon>Viridiplantae</taxon>
        <taxon>Streptophyta</taxon>
        <taxon>Embryophyta</taxon>
        <taxon>Tracheophyta</taxon>
        <taxon>Spermatophyta</taxon>
        <taxon>Magnoliopsida</taxon>
        <taxon>Liliopsida</taxon>
        <taxon>Zingiberales</taxon>
        <taxon>Musaceae</taxon>
        <taxon>Ensete</taxon>
    </lineage>
</organism>
<feature type="domain" description="TF-B3" evidence="12">
    <location>
        <begin position="1"/>
        <end position="90"/>
    </location>
</feature>
<keyword evidence="8" id="KW-0804">Transcription</keyword>
<dbReference type="SMART" id="SM00220">
    <property type="entry name" value="S_TKc"/>
    <property type="match status" value="1"/>
</dbReference>
<dbReference type="InterPro" id="IPR017441">
    <property type="entry name" value="Protein_kinase_ATP_BS"/>
</dbReference>
<dbReference type="PROSITE" id="PS00107">
    <property type="entry name" value="PROTEIN_KINASE_ATP"/>
    <property type="match status" value="1"/>
</dbReference>
<evidence type="ECO:0000256" key="4">
    <source>
        <dbReference type="ARBA" id="ARBA00022777"/>
    </source>
</evidence>
<dbReference type="PANTHER" id="PTHR24361:SF747">
    <property type="entry name" value="MITOGEN-ACTIVATED PROTEIN KINASE KINASE 10"/>
    <property type="match status" value="1"/>
</dbReference>
<proteinExistence type="predicted"/>
<keyword evidence="2" id="KW-0808">Transferase</keyword>
<dbReference type="GO" id="GO:0005634">
    <property type="term" value="C:nucleus"/>
    <property type="evidence" value="ECO:0007669"/>
    <property type="project" value="UniProtKB-SubCell"/>
</dbReference>
<evidence type="ECO:0000256" key="7">
    <source>
        <dbReference type="ARBA" id="ARBA00023125"/>
    </source>
</evidence>
<evidence type="ECO:0000256" key="5">
    <source>
        <dbReference type="ARBA" id="ARBA00022840"/>
    </source>
</evidence>
<dbReference type="InterPro" id="IPR000719">
    <property type="entry name" value="Prot_kinase_dom"/>
</dbReference>
<evidence type="ECO:0000259" key="12">
    <source>
        <dbReference type="PROSITE" id="PS50863"/>
    </source>
</evidence>
<dbReference type="PROSITE" id="PS50863">
    <property type="entry name" value="B3"/>
    <property type="match status" value="1"/>
</dbReference>
<dbReference type="GO" id="GO:0004674">
    <property type="term" value="F:protein serine/threonine kinase activity"/>
    <property type="evidence" value="ECO:0007669"/>
    <property type="project" value="TreeGrafter"/>
</dbReference>
<sequence length="503" mass="55586">MRRSRRTNVAASSNSMRIREVLPRSTVPVVLSYGSRTWEVAYCGDQSFQRFGEGWKNFVDDNNLKEGDGCVFELMDTENIQFKVQILRGDLPAFAKICSDVTTEAPPTSDLPPHVAPAEVSSPFVGARPSYRSMGFPPRLPSICMHLSTIYAEVKERRRRGEEKSMAMVREKRNQQALRLQLPPLQQPSTESAYRFQLPSPPLDGSPDSPLVVDDLSDLEKLSVVGHGGGGTVYKVRCRHTSSLFALKVLRLDRNAVDAWQQAAREVDILMRVDSPYVVRCHGVVRGGKDRICLVMEYMASGSLRDLLLARRSLPEEVIAVVARRVLEGLRYLHGLGIVHRDIKPANLLVSERGEVKIADFGASRMARAPEGDESSCMGTCAYMSPERFDSEGFGGGGDGGAFAGDVWALGVVLLECYAGRFPLAEAGKSPDWASLMCMVCFDSQPEVSEAASPEFRSFARRCLEKEWRKRGTVEELLSHPFVATCSTTEEGLVDATVSVREV</sequence>
<dbReference type="SUPFAM" id="SSF101936">
    <property type="entry name" value="DNA-binding pseudobarrel domain"/>
    <property type="match status" value="1"/>
</dbReference>
<dbReference type="GO" id="GO:0005737">
    <property type="term" value="C:cytoplasm"/>
    <property type="evidence" value="ECO:0007669"/>
    <property type="project" value="TreeGrafter"/>
</dbReference>
<accession>A0A426YB87</accession>
<evidence type="ECO:0000256" key="2">
    <source>
        <dbReference type="ARBA" id="ARBA00022679"/>
    </source>
</evidence>
<feature type="domain" description="Protein kinase" evidence="11">
    <location>
        <begin position="219"/>
        <end position="483"/>
    </location>
</feature>
<comment type="caution">
    <text evidence="13">The sequence shown here is derived from an EMBL/GenBank/DDBJ whole genome shotgun (WGS) entry which is preliminary data.</text>
</comment>
<keyword evidence="7" id="KW-0238">DNA-binding</keyword>
<dbReference type="InterPro" id="IPR015300">
    <property type="entry name" value="DNA-bd_pseudobarrel_sf"/>
</dbReference>
<dbReference type="InterPro" id="IPR011009">
    <property type="entry name" value="Kinase-like_dom_sf"/>
</dbReference>
<name>A0A426YB87_ENSVE</name>
<dbReference type="PANTHER" id="PTHR24361">
    <property type="entry name" value="MITOGEN-ACTIVATED KINASE KINASE KINASE"/>
    <property type="match status" value="1"/>
</dbReference>
<dbReference type="EMBL" id="AMZH03013600">
    <property type="protein sequence ID" value="RRT48995.1"/>
    <property type="molecule type" value="Genomic_DNA"/>
</dbReference>
<dbReference type="InterPro" id="IPR053235">
    <property type="entry name" value="Ser_Thr_kinase"/>
</dbReference>
<dbReference type="CDD" id="cd10017">
    <property type="entry name" value="B3_DNA"/>
    <property type="match status" value="1"/>
</dbReference>
<keyword evidence="4" id="KW-0418">Kinase</keyword>
<dbReference type="Gene3D" id="3.30.200.20">
    <property type="entry name" value="Phosphorylase Kinase, domain 1"/>
    <property type="match status" value="1"/>
</dbReference>
<feature type="binding site" evidence="10">
    <location>
        <position position="248"/>
    </location>
    <ligand>
        <name>ATP</name>
        <dbReference type="ChEBI" id="CHEBI:30616"/>
    </ligand>
</feature>
<evidence type="ECO:0000313" key="14">
    <source>
        <dbReference type="Proteomes" id="UP000287651"/>
    </source>
</evidence>
<evidence type="ECO:0000256" key="1">
    <source>
        <dbReference type="ARBA" id="ARBA00004123"/>
    </source>
</evidence>
<evidence type="ECO:0000259" key="11">
    <source>
        <dbReference type="PROSITE" id="PS50011"/>
    </source>
</evidence>
<dbReference type="Gene3D" id="2.40.330.10">
    <property type="entry name" value="DNA-binding pseudobarrel domain"/>
    <property type="match status" value="1"/>
</dbReference>
<reference evidence="13 14" key="1">
    <citation type="journal article" date="2014" name="Agronomy (Basel)">
        <title>A Draft Genome Sequence for Ensete ventricosum, the Drought-Tolerant Tree Against Hunger.</title>
        <authorList>
            <person name="Harrison J."/>
            <person name="Moore K.A."/>
            <person name="Paszkiewicz K."/>
            <person name="Jones T."/>
            <person name="Grant M."/>
            <person name="Ambacheew D."/>
            <person name="Muzemil S."/>
            <person name="Studholme D.J."/>
        </authorList>
    </citation>
    <scope>NUCLEOTIDE SEQUENCE [LARGE SCALE GENOMIC DNA]</scope>
</reference>
<dbReference type="InterPro" id="IPR008271">
    <property type="entry name" value="Ser/Thr_kinase_AS"/>
</dbReference>
<evidence type="ECO:0000256" key="8">
    <source>
        <dbReference type="ARBA" id="ARBA00023163"/>
    </source>
</evidence>
<dbReference type="PROSITE" id="PS00108">
    <property type="entry name" value="PROTEIN_KINASE_ST"/>
    <property type="match status" value="1"/>
</dbReference>
<evidence type="ECO:0000256" key="10">
    <source>
        <dbReference type="PROSITE-ProRule" id="PRU10141"/>
    </source>
</evidence>
<keyword evidence="3 10" id="KW-0547">Nucleotide-binding</keyword>
<evidence type="ECO:0000256" key="9">
    <source>
        <dbReference type="ARBA" id="ARBA00023242"/>
    </source>
</evidence>